<reference evidence="10 11" key="1">
    <citation type="submission" date="2019-02" db="EMBL/GenBank/DDBJ databases">
        <title>Complete Genome Sequence and Methylome Analysis of free living Spirochaetas.</title>
        <authorList>
            <person name="Fomenkov A."/>
            <person name="Dubinina G."/>
            <person name="Leshcheva N."/>
            <person name="Mikheeva N."/>
            <person name="Grabovich M."/>
            <person name="Vincze T."/>
            <person name="Roberts R.J."/>
        </authorList>
    </citation>
    <scope>NUCLEOTIDE SEQUENCE [LARGE SCALE GENOMIC DNA]</scope>
    <source>
        <strain evidence="10 11">K2</strain>
    </source>
</reference>
<comment type="subcellular location">
    <subcellularLocation>
        <location evidence="2">Membrane</location>
        <topology evidence="2">Multi-pass membrane protein</topology>
    </subcellularLocation>
</comment>
<evidence type="ECO:0000256" key="5">
    <source>
        <dbReference type="ARBA" id="ARBA00022679"/>
    </source>
</evidence>
<keyword evidence="6 9" id="KW-0812">Transmembrane</keyword>
<dbReference type="CDD" id="cd13959">
    <property type="entry name" value="PT_UbiA_COQ2"/>
    <property type="match status" value="1"/>
</dbReference>
<keyword evidence="4" id="KW-1003">Cell membrane</keyword>
<feature type="transmembrane region" description="Helical" evidence="9">
    <location>
        <begin position="295"/>
        <end position="315"/>
    </location>
</feature>
<evidence type="ECO:0000256" key="4">
    <source>
        <dbReference type="ARBA" id="ARBA00022475"/>
    </source>
</evidence>
<dbReference type="Pfam" id="PF01040">
    <property type="entry name" value="UbiA"/>
    <property type="match status" value="1"/>
</dbReference>
<dbReference type="InterPro" id="IPR000537">
    <property type="entry name" value="UbiA_prenyltransferase"/>
</dbReference>
<evidence type="ECO:0000256" key="9">
    <source>
        <dbReference type="SAM" id="Phobius"/>
    </source>
</evidence>
<dbReference type="Proteomes" id="UP000324209">
    <property type="component" value="Chromosome"/>
</dbReference>
<evidence type="ECO:0000313" key="10">
    <source>
        <dbReference type="EMBL" id="QEN06621.1"/>
    </source>
</evidence>
<dbReference type="FunFam" id="1.10.357.140:FF:000008">
    <property type="entry name" value="4-hydroxybenzoate octaprenyltransferase"/>
    <property type="match status" value="1"/>
</dbReference>
<dbReference type="PANTHER" id="PTHR11048:SF28">
    <property type="entry name" value="4-HYDROXYBENZOATE POLYPRENYLTRANSFERASE, MITOCHONDRIAL"/>
    <property type="match status" value="1"/>
</dbReference>
<keyword evidence="11" id="KW-1185">Reference proteome</keyword>
<accession>A0A5C1QGG0</accession>
<dbReference type="InterPro" id="IPR039653">
    <property type="entry name" value="Prenyltransferase"/>
</dbReference>
<dbReference type="Gene3D" id="1.20.120.1780">
    <property type="entry name" value="UbiA prenyltransferase"/>
    <property type="match status" value="1"/>
</dbReference>
<evidence type="ECO:0000256" key="6">
    <source>
        <dbReference type="ARBA" id="ARBA00022692"/>
    </source>
</evidence>
<keyword evidence="7 9" id="KW-1133">Transmembrane helix</keyword>
<keyword evidence="8 9" id="KW-0472">Membrane</keyword>
<dbReference type="InterPro" id="IPR006371">
    <property type="entry name" value="Polyprenyltransferase_UbiA-li"/>
</dbReference>
<dbReference type="GO" id="GO:0006744">
    <property type="term" value="P:ubiquinone biosynthetic process"/>
    <property type="evidence" value="ECO:0007669"/>
    <property type="project" value="TreeGrafter"/>
</dbReference>
<dbReference type="GO" id="GO:0016765">
    <property type="term" value="F:transferase activity, transferring alkyl or aryl (other than methyl) groups"/>
    <property type="evidence" value="ECO:0007669"/>
    <property type="project" value="InterPro"/>
</dbReference>
<comment type="cofactor">
    <cofactor evidence="1">
        <name>Mg(2+)</name>
        <dbReference type="ChEBI" id="CHEBI:18420"/>
    </cofactor>
</comment>
<comment type="similarity">
    <text evidence="3">Belongs to the UbiA prenyltransferase family.</text>
</comment>
<dbReference type="OrthoDB" id="9782418at2"/>
<feature type="transmembrane region" description="Helical" evidence="9">
    <location>
        <begin position="63"/>
        <end position="82"/>
    </location>
</feature>
<evidence type="ECO:0000256" key="1">
    <source>
        <dbReference type="ARBA" id="ARBA00001946"/>
    </source>
</evidence>
<name>A0A5C1QGG0_9SPIO</name>
<proteinExistence type="inferred from homology"/>
<protein>
    <submittedName>
        <fullName evidence="10">4-hydroxybenzoate octaprenyltransferase</fullName>
    </submittedName>
</protein>
<evidence type="ECO:0000256" key="7">
    <source>
        <dbReference type="ARBA" id="ARBA00022989"/>
    </source>
</evidence>
<feature type="transmembrane region" description="Helical" evidence="9">
    <location>
        <begin position="255"/>
        <end position="275"/>
    </location>
</feature>
<dbReference type="KEGG" id="ock:EXM22_00935"/>
<organism evidence="10 11">
    <name type="scientific">Oceanispirochaeta crateris</name>
    <dbReference type="NCBI Taxonomy" id="2518645"/>
    <lineage>
        <taxon>Bacteria</taxon>
        <taxon>Pseudomonadati</taxon>
        <taxon>Spirochaetota</taxon>
        <taxon>Spirochaetia</taxon>
        <taxon>Spirochaetales</taxon>
        <taxon>Spirochaetaceae</taxon>
        <taxon>Oceanispirochaeta</taxon>
    </lineage>
</organism>
<dbReference type="GO" id="GO:0005886">
    <property type="term" value="C:plasma membrane"/>
    <property type="evidence" value="ECO:0007669"/>
    <property type="project" value="TreeGrafter"/>
</dbReference>
<evidence type="ECO:0000313" key="11">
    <source>
        <dbReference type="Proteomes" id="UP000324209"/>
    </source>
</evidence>
<feature type="transmembrane region" description="Helical" evidence="9">
    <location>
        <begin position="35"/>
        <end position="57"/>
    </location>
</feature>
<dbReference type="NCBIfam" id="TIGR01475">
    <property type="entry name" value="ubiA_other"/>
    <property type="match status" value="1"/>
</dbReference>
<feature type="transmembrane region" description="Helical" evidence="9">
    <location>
        <begin position="115"/>
        <end position="145"/>
    </location>
</feature>
<dbReference type="InterPro" id="IPR044878">
    <property type="entry name" value="UbiA_sf"/>
</dbReference>
<feature type="transmembrane region" description="Helical" evidence="9">
    <location>
        <begin position="228"/>
        <end position="248"/>
    </location>
</feature>
<feature type="transmembrane region" description="Helical" evidence="9">
    <location>
        <begin position="188"/>
        <end position="208"/>
    </location>
</feature>
<gene>
    <name evidence="10" type="ORF">EXM22_00935</name>
</gene>
<feature type="transmembrane region" description="Helical" evidence="9">
    <location>
        <begin position="157"/>
        <end position="181"/>
    </location>
</feature>
<evidence type="ECO:0000256" key="8">
    <source>
        <dbReference type="ARBA" id="ARBA00023136"/>
    </source>
</evidence>
<evidence type="ECO:0000256" key="3">
    <source>
        <dbReference type="ARBA" id="ARBA00005985"/>
    </source>
</evidence>
<evidence type="ECO:0000256" key="2">
    <source>
        <dbReference type="ARBA" id="ARBA00004141"/>
    </source>
</evidence>
<dbReference type="Gene3D" id="1.10.357.140">
    <property type="entry name" value="UbiA prenyltransferase"/>
    <property type="match status" value="1"/>
</dbReference>
<keyword evidence="5 10" id="KW-0808">Transferase</keyword>
<dbReference type="EMBL" id="CP036150">
    <property type="protein sequence ID" value="QEN06621.1"/>
    <property type="molecule type" value="Genomic_DNA"/>
</dbReference>
<dbReference type="PANTHER" id="PTHR11048">
    <property type="entry name" value="PRENYLTRANSFERASES"/>
    <property type="match status" value="1"/>
</dbReference>
<sequence length="317" mass="35436">MLKNRWISDGRNWVLSKMEKLRRFIRRETRRGQGISRAVMLEHTLFSLPLAICAFLLESGGRPGFSTVLWILLAVFAARNGANALNRLIDRKIDAENPRTADRDLPSGRVKLRDLWIFTIVCGLLFLFSAAMLNPLCLFLVPLGALLIGGYSFTKRFTWLCHFWLGITCSAAVMGSFLALSGRFEIRYFPLTIAAALWIAGFDIIYALQDIDHDRSHGIHSVPARFGYPGALYIAGMSHGGTLFFLLVNMAFFKVGLWYAAGVVIAALILVAEHILAWKGDVKWIPLASYHLNQILSPVVLLFTVLDIYMPGGLYGL</sequence>
<dbReference type="AlphaFoldDB" id="A0A5C1QGG0"/>